<accession>A0A381R8K0</accession>
<gene>
    <name evidence="1" type="ORF">METZ01_LOCUS40378</name>
</gene>
<dbReference type="AlphaFoldDB" id="A0A381R8K0"/>
<dbReference type="EMBL" id="UINC01001728">
    <property type="protein sequence ID" value="SUZ87524.1"/>
    <property type="molecule type" value="Genomic_DNA"/>
</dbReference>
<protein>
    <submittedName>
        <fullName evidence="1">Uncharacterized protein</fullName>
    </submittedName>
</protein>
<sequence length="82" mass="8956">MGTVEDQIHGESYQCISCYFYVGRITGGLACYAFPTGIPSEILTGGYDHRNPYPGDAGILWREDPGWAKPIESEEPGGSDRV</sequence>
<reference evidence="1" key="1">
    <citation type="submission" date="2018-05" db="EMBL/GenBank/DDBJ databases">
        <authorList>
            <person name="Lanie J.A."/>
            <person name="Ng W.-L."/>
            <person name="Kazmierczak K.M."/>
            <person name="Andrzejewski T.M."/>
            <person name="Davidsen T.M."/>
            <person name="Wayne K.J."/>
            <person name="Tettelin H."/>
            <person name="Glass J.I."/>
            <person name="Rusch D."/>
            <person name="Podicherti R."/>
            <person name="Tsui H.-C.T."/>
            <person name="Winkler M.E."/>
        </authorList>
    </citation>
    <scope>NUCLEOTIDE SEQUENCE</scope>
</reference>
<proteinExistence type="predicted"/>
<name>A0A381R8K0_9ZZZZ</name>
<evidence type="ECO:0000313" key="1">
    <source>
        <dbReference type="EMBL" id="SUZ87524.1"/>
    </source>
</evidence>
<organism evidence="1">
    <name type="scientific">marine metagenome</name>
    <dbReference type="NCBI Taxonomy" id="408172"/>
    <lineage>
        <taxon>unclassified sequences</taxon>
        <taxon>metagenomes</taxon>
        <taxon>ecological metagenomes</taxon>
    </lineage>
</organism>